<evidence type="ECO:0000256" key="9">
    <source>
        <dbReference type="ARBA" id="ARBA00023125"/>
    </source>
</evidence>
<dbReference type="GO" id="GO:0003677">
    <property type="term" value="F:DNA binding"/>
    <property type="evidence" value="ECO:0007669"/>
    <property type="project" value="UniProtKB-UniRule"/>
</dbReference>
<dbReference type="Pfam" id="PF02767">
    <property type="entry name" value="DNA_pol3_beta_2"/>
    <property type="match status" value="1"/>
</dbReference>
<keyword evidence="7 10" id="KW-0235">DNA replication</keyword>
<dbReference type="RefSeq" id="WP_007285204.1">
    <property type="nucleotide sequence ID" value="NZ_BAABXU010000001.1"/>
</dbReference>
<dbReference type="GO" id="GO:0008408">
    <property type="term" value="F:3'-5' exonuclease activity"/>
    <property type="evidence" value="ECO:0007669"/>
    <property type="project" value="InterPro"/>
</dbReference>
<name>A0A6N3FZA6_9FIRM</name>
<evidence type="ECO:0000259" key="13">
    <source>
        <dbReference type="Pfam" id="PF02768"/>
    </source>
</evidence>
<dbReference type="SUPFAM" id="SSF55979">
    <property type="entry name" value="DNA clamp"/>
    <property type="match status" value="3"/>
</dbReference>
<dbReference type="InterPro" id="IPR022637">
    <property type="entry name" value="DNA_polIII_beta_cen"/>
</dbReference>
<dbReference type="InterPro" id="IPR022635">
    <property type="entry name" value="DNA_polIII_beta_C"/>
</dbReference>
<dbReference type="GO" id="GO:0005737">
    <property type="term" value="C:cytoplasm"/>
    <property type="evidence" value="ECO:0007669"/>
    <property type="project" value="UniProtKB-SubCell"/>
</dbReference>
<dbReference type="GO" id="GO:0009360">
    <property type="term" value="C:DNA polymerase III complex"/>
    <property type="evidence" value="ECO:0007669"/>
    <property type="project" value="InterPro"/>
</dbReference>
<dbReference type="PANTHER" id="PTHR30478">
    <property type="entry name" value="DNA POLYMERASE III SUBUNIT BETA"/>
    <property type="match status" value="1"/>
</dbReference>
<evidence type="ECO:0000256" key="3">
    <source>
        <dbReference type="ARBA" id="ARBA00021035"/>
    </source>
</evidence>
<evidence type="ECO:0000259" key="12">
    <source>
        <dbReference type="Pfam" id="PF02767"/>
    </source>
</evidence>
<comment type="function">
    <text evidence="10">Confers DNA tethering and processivity to DNA polymerases and other proteins. Acts as a clamp, forming a ring around DNA (a reaction catalyzed by the clamp-loading complex) which diffuses in an ATP-independent manner freely and bidirectionally along dsDNA. Initially characterized for its ability to contact the catalytic subunit of DNA polymerase III (Pol III), a complex, multichain enzyme responsible for most of the replicative synthesis in bacteria; Pol III exhibits 3'-5' exonuclease proofreading activity. The beta chain is required for initiation of replication as well as for processivity of DNA replication.</text>
</comment>
<comment type="subcellular location">
    <subcellularLocation>
        <location evidence="1 10">Cytoplasm</location>
    </subcellularLocation>
</comment>
<dbReference type="GO" id="GO:0003887">
    <property type="term" value="F:DNA-directed DNA polymerase activity"/>
    <property type="evidence" value="ECO:0007669"/>
    <property type="project" value="UniProtKB-UniRule"/>
</dbReference>
<sequence length="371" mass="41847">MKIICNQKLLANKIGIVQKAINSKTTLDLLKGVLIVTKQDEIILKGYDLEIGIESHVPAEVIQEGSIVINSKLFGDIIRKLPDSFVEIETDEDNNVYINCLNSKFKIKGDSAKEYPQIPDVNEDKLYSIPQDVLKSMIKQTVFATSQDQTKPILMGELLEIENGNINLVAIDGYRFAVRSCQVDNLIHEDLKAKIIIPGKTLIDVNSLLSSEEEVKVGFNEKNAIFIINDTKIVTRLLEGEFIDYKKLCPREYNSKIKLKTKDLLNSIERASLLSQSEQNNLIKLSIRDSMMAITSNNEKGNVYEEVSLSLEGDYLDIAFNSRYLLEGLKNIDCEEIYIEFTTNVNPCIIKPADGTKYTYLLLPVRISSNN</sequence>
<evidence type="ECO:0000256" key="5">
    <source>
        <dbReference type="ARBA" id="ARBA00022679"/>
    </source>
</evidence>
<evidence type="ECO:0000256" key="10">
    <source>
        <dbReference type="PIRNR" id="PIRNR000804"/>
    </source>
</evidence>
<reference evidence="14 16" key="2">
    <citation type="submission" date="2021-10" db="EMBL/GenBank/DDBJ databases">
        <title>Collection of gut derived symbiotic bacterial strains cultured from healthy donors.</title>
        <authorList>
            <person name="Lin H."/>
            <person name="Littmann E."/>
            <person name="Claire K."/>
            <person name="Pamer E."/>
        </authorList>
    </citation>
    <scope>NUCLEOTIDE SEQUENCE [LARGE SCALE GENOMIC DNA]</scope>
    <source>
        <strain evidence="14 16">MSK.17.68</strain>
    </source>
</reference>
<dbReference type="PANTHER" id="PTHR30478:SF0">
    <property type="entry name" value="BETA SLIDING CLAMP"/>
    <property type="match status" value="1"/>
</dbReference>
<feature type="domain" description="DNA polymerase III beta sliding clamp central" evidence="12">
    <location>
        <begin position="129"/>
        <end position="242"/>
    </location>
</feature>
<evidence type="ECO:0000259" key="11">
    <source>
        <dbReference type="Pfam" id="PF00712"/>
    </source>
</evidence>
<dbReference type="InterPro" id="IPR001001">
    <property type="entry name" value="DNA_polIII_beta"/>
</dbReference>
<accession>A0A6N3FZA6</accession>
<dbReference type="InterPro" id="IPR046938">
    <property type="entry name" value="DNA_clamp_sf"/>
</dbReference>
<proteinExistence type="inferred from homology"/>
<dbReference type="Proteomes" id="UP001299409">
    <property type="component" value="Unassembled WGS sequence"/>
</dbReference>
<evidence type="ECO:0000256" key="1">
    <source>
        <dbReference type="ARBA" id="ARBA00004496"/>
    </source>
</evidence>
<keyword evidence="9" id="KW-0238">DNA-binding</keyword>
<dbReference type="PIRSF" id="PIRSF000804">
    <property type="entry name" value="DNA_pol_III_b"/>
    <property type="match status" value="1"/>
</dbReference>
<dbReference type="Pfam" id="PF02768">
    <property type="entry name" value="DNA_pol3_beta_3"/>
    <property type="match status" value="1"/>
</dbReference>
<dbReference type="Pfam" id="PF00712">
    <property type="entry name" value="DNA_pol3_beta"/>
    <property type="match status" value="1"/>
</dbReference>
<dbReference type="EMBL" id="JAJBMB010000011">
    <property type="protein sequence ID" value="MCB5446669.1"/>
    <property type="molecule type" value="Genomic_DNA"/>
</dbReference>
<protein>
    <recommendedName>
        <fullName evidence="3 10">Beta sliding clamp</fullName>
    </recommendedName>
</protein>
<evidence type="ECO:0000256" key="8">
    <source>
        <dbReference type="ARBA" id="ARBA00022932"/>
    </source>
</evidence>
<gene>
    <name evidence="15" type="primary">dnaN</name>
    <name evidence="15" type="ORF">IBLFYP30_00643</name>
    <name evidence="14" type="ORF">LIP50_10685</name>
</gene>
<evidence type="ECO:0000313" key="16">
    <source>
        <dbReference type="Proteomes" id="UP001299409"/>
    </source>
</evidence>
<comment type="similarity">
    <text evidence="2 10">Belongs to the beta sliding clamp family.</text>
</comment>
<evidence type="ECO:0000256" key="6">
    <source>
        <dbReference type="ARBA" id="ARBA00022695"/>
    </source>
</evidence>
<dbReference type="CDD" id="cd00140">
    <property type="entry name" value="beta_clamp"/>
    <property type="match status" value="1"/>
</dbReference>
<comment type="subunit">
    <text evidence="10">Forms a ring-shaped head-to-tail homodimer around DNA.</text>
</comment>
<dbReference type="EMBL" id="CACRUE010000046">
    <property type="protein sequence ID" value="VYU57196.1"/>
    <property type="molecule type" value="Genomic_DNA"/>
</dbReference>
<dbReference type="NCBIfam" id="TIGR00663">
    <property type="entry name" value="dnan"/>
    <property type="match status" value="1"/>
</dbReference>
<dbReference type="InterPro" id="IPR022634">
    <property type="entry name" value="DNA_polIII_beta_N"/>
</dbReference>
<keyword evidence="6 10" id="KW-0548">Nucleotidyltransferase</keyword>
<keyword evidence="4 10" id="KW-0963">Cytoplasm</keyword>
<feature type="domain" description="DNA polymerase III beta sliding clamp N-terminal" evidence="11">
    <location>
        <begin position="1"/>
        <end position="119"/>
    </location>
</feature>
<evidence type="ECO:0000313" key="14">
    <source>
        <dbReference type="EMBL" id="MCB5446669.1"/>
    </source>
</evidence>
<feature type="domain" description="DNA polymerase III beta sliding clamp C-terminal" evidence="13">
    <location>
        <begin position="246"/>
        <end position="366"/>
    </location>
</feature>
<evidence type="ECO:0000313" key="15">
    <source>
        <dbReference type="EMBL" id="VYU57196.1"/>
    </source>
</evidence>
<dbReference type="GO" id="GO:0006271">
    <property type="term" value="P:DNA strand elongation involved in DNA replication"/>
    <property type="evidence" value="ECO:0007669"/>
    <property type="project" value="TreeGrafter"/>
</dbReference>
<evidence type="ECO:0000256" key="7">
    <source>
        <dbReference type="ARBA" id="ARBA00022705"/>
    </source>
</evidence>
<dbReference type="Gene3D" id="3.70.10.10">
    <property type="match status" value="1"/>
</dbReference>
<reference evidence="15" key="1">
    <citation type="submission" date="2019-11" db="EMBL/GenBank/DDBJ databases">
        <authorList>
            <person name="Feng L."/>
        </authorList>
    </citation>
    <scope>NUCLEOTIDE SEQUENCE</scope>
    <source>
        <strain evidence="15">IbartlettiiLFYP30</strain>
    </source>
</reference>
<dbReference type="GeneID" id="89563710"/>
<evidence type="ECO:0000256" key="2">
    <source>
        <dbReference type="ARBA" id="ARBA00010752"/>
    </source>
</evidence>
<dbReference type="SMART" id="SM00480">
    <property type="entry name" value="POL3Bc"/>
    <property type="match status" value="1"/>
</dbReference>
<dbReference type="AlphaFoldDB" id="A0A6N3FZA6"/>
<keyword evidence="8 10" id="KW-0239">DNA-directed DNA polymerase</keyword>
<organism evidence="15">
    <name type="scientific">Intestinibacter bartlettii</name>
    <dbReference type="NCBI Taxonomy" id="261299"/>
    <lineage>
        <taxon>Bacteria</taxon>
        <taxon>Bacillati</taxon>
        <taxon>Bacillota</taxon>
        <taxon>Clostridia</taxon>
        <taxon>Peptostreptococcales</taxon>
        <taxon>Peptostreptococcaceae</taxon>
        <taxon>Intestinibacter</taxon>
    </lineage>
</organism>
<evidence type="ECO:0000256" key="4">
    <source>
        <dbReference type="ARBA" id="ARBA00022490"/>
    </source>
</evidence>
<keyword evidence="16" id="KW-1185">Reference proteome</keyword>
<dbReference type="Gene3D" id="3.10.150.10">
    <property type="entry name" value="DNA Polymerase III, subunit A, domain 2"/>
    <property type="match status" value="1"/>
</dbReference>
<keyword evidence="5 10" id="KW-0808">Transferase</keyword>